<evidence type="ECO:0000313" key="2">
    <source>
        <dbReference type="EMBL" id="GAI26753.1"/>
    </source>
</evidence>
<comment type="caution">
    <text evidence="2">The sequence shown here is derived from an EMBL/GenBank/DDBJ whole genome shotgun (WGS) entry which is preliminary data.</text>
</comment>
<dbReference type="EMBL" id="BARV01017738">
    <property type="protein sequence ID" value="GAI26753.1"/>
    <property type="molecule type" value="Genomic_DNA"/>
</dbReference>
<dbReference type="InterPro" id="IPR004435">
    <property type="entry name" value="MobB_dom"/>
</dbReference>
<feature type="domain" description="Molybdopterin-guanine dinucleotide biosynthesis protein B (MobB)" evidence="1">
    <location>
        <begin position="4"/>
        <end position="134"/>
    </location>
</feature>
<feature type="non-terminal residue" evidence="2">
    <location>
        <position position="197"/>
    </location>
</feature>
<dbReference type="CDD" id="cd03116">
    <property type="entry name" value="MobB"/>
    <property type="match status" value="1"/>
</dbReference>
<dbReference type="InterPro" id="IPR052539">
    <property type="entry name" value="MGD_biosynthesis_adapter"/>
</dbReference>
<dbReference type="PANTHER" id="PTHR40072:SF1">
    <property type="entry name" value="MOLYBDOPTERIN-GUANINE DINUCLEOTIDE BIOSYNTHESIS ADAPTER PROTEIN"/>
    <property type="match status" value="1"/>
</dbReference>
<gene>
    <name evidence="2" type="ORF">S06H3_30157</name>
</gene>
<dbReference type="NCBIfam" id="TIGR00176">
    <property type="entry name" value="mobB"/>
    <property type="match status" value="1"/>
</dbReference>
<accession>X1M5Y3</accession>
<dbReference type="AlphaFoldDB" id="X1M5Y3"/>
<dbReference type="GO" id="GO:0005525">
    <property type="term" value="F:GTP binding"/>
    <property type="evidence" value="ECO:0007669"/>
    <property type="project" value="InterPro"/>
</dbReference>
<reference evidence="2" key="1">
    <citation type="journal article" date="2014" name="Front. Microbiol.">
        <title>High frequency of phylogenetically diverse reductive dehalogenase-homologous genes in deep subseafloor sedimentary metagenomes.</title>
        <authorList>
            <person name="Kawai M."/>
            <person name="Futagami T."/>
            <person name="Toyoda A."/>
            <person name="Takaki Y."/>
            <person name="Nishi S."/>
            <person name="Hori S."/>
            <person name="Arai W."/>
            <person name="Tsubouchi T."/>
            <person name="Morono Y."/>
            <person name="Uchiyama I."/>
            <person name="Ito T."/>
            <person name="Fujiyama A."/>
            <person name="Inagaki F."/>
            <person name="Takami H."/>
        </authorList>
    </citation>
    <scope>NUCLEOTIDE SEQUENCE</scope>
    <source>
        <strain evidence="2">Expedition CK06-06</strain>
    </source>
</reference>
<sequence>MPPVVSIVGKSKSGKTTLVERLVGELKGRGYRVATVKHNHHDFELDRPGKDSWRHAQAGSDAVVISSPQKLALFKPQDHDASIEEILHLLGEEFDIVLIEGFRRGYAPKIEVHRRELKEGLLCTPKELMAIVTDEPFDADLPQFSWEDVSGIADFIEQRLIAKRGEDTVLFINGSYVPLSPFPKQFISNTLMGMAST</sequence>
<name>X1M5Y3_9ZZZZ</name>
<protein>
    <recommendedName>
        <fullName evidence="1">Molybdopterin-guanine dinucleotide biosynthesis protein B (MobB) domain-containing protein</fullName>
    </recommendedName>
</protein>
<dbReference type="Gene3D" id="3.40.50.300">
    <property type="entry name" value="P-loop containing nucleotide triphosphate hydrolases"/>
    <property type="match status" value="1"/>
</dbReference>
<dbReference type="SUPFAM" id="SSF52540">
    <property type="entry name" value="P-loop containing nucleoside triphosphate hydrolases"/>
    <property type="match status" value="1"/>
</dbReference>
<evidence type="ECO:0000259" key="1">
    <source>
        <dbReference type="Pfam" id="PF03205"/>
    </source>
</evidence>
<organism evidence="2">
    <name type="scientific">marine sediment metagenome</name>
    <dbReference type="NCBI Taxonomy" id="412755"/>
    <lineage>
        <taxon>unclassified sequences</taxon>
        <taxon>metagenomes</taxon>
        <taxon>ecological metagenomes</taxon>
    </lineage>
</organism>
<dbReference type="Pfam" id="PF03205">
    <property type="entry name" value="MobB"/>
    <property type="match status" value="1"/>
</dbReference>
<dbReference type="GO" id="GO:0006777">
    <property type="term" value="P:Mo-molybdopterin cofactor biosynthetic process"/>
    <property type="evidence" value="ECO:0007669"/>
    <property type="project" value="InterPro"/>
</dbReference>
<proteinExistence type="predicted"/>
<dbReference type="PANTHER" id="PTHR40072">
    <property type="entry name" value="MOLYBDOPTERIN-GUANINE DINUCLEOTIDE BIOSYNTHESIS ADAPTER PROTEIN-RELATED"/>
    <property type="match status" value="1"/>
</dbReference>
<dbReference type="InterPro" id="IPR027417">
    <property type="entry name" value="P-loop_NTPase"/>
</dbReference>